<dbReference type="GO" id="GO:0003700">
    <property type="term" value="F:DNA-binding transcription factor activity"/>
    <property type="evidence" value="ECO:0007669"/>
    <property type="project" value="TreeGrafter"/>
</dbReference>
<dbReference type="Pfam" id="PF00440">
    <property type="entry name" value="TetR_N"/>
    <property type="match status" value="1"/>
</dbReference>
<dbReference type="PANTHER" id="PTHR30055">
    <property type="entry name" value="HTH-TYPE TRANSCRIPTIONAL REGULATOR RUTR"/>
    <property type="match status" value="1"/>
</dbReference>
<dbReference type="EMBL" id="QFFF01000001">
    <property type="protein sequence ID" value="PWG04012.1"/>
    <property type="molecule type" value="Genomic_DNA"/>
</dbReference>
<dbReference type="Gene3D" id="1.10.357.10">
    <property type="entry name" value="Tetracycline Repressor, domain 2"/>
    <property type="match status" value="1"/>
</dbReference>
<dbReference type="InterPro" id="IPR039536">
    <property type="entry name" value="TetR_C_Proteobacteria"/>
</dbReference>
<evidence type="ECO:0000256" key="4">
    <source>
        <dbReference type="PROSITE-ProRule" id="PRU00335"/>
    </source>
</evidence>
<dbReference type="SUPFAM" id="SSF48498">
    <property type="entry name" value="Tetracyclin repressor-like, C-terminal domain"/>
    <property type="match status" value="1"/>
</dbReference>
<organism evidence="6 7">
    <name type="scientific">Allosphingosinicella humi</name>
    <dbReference type="NCBI Taxonomy" id="2068657"/>
    <lineage>
        <taxon>Bacteria</taxon>
        <taxon>Pseudomonadati</taxon>
        <taxon>Pseudomonadota</taxon>
        <taxon>Alphaproteobacteria</taxon>
        <taxon>Sphingomonadales</taxon>
        <taxon>Sphingomonadaceae</taxon>
        <taxon>Allosphingosinicella</taxon>
    </lineage>
</organism>
<evidence type="ECO:0000256" key="1">
    <source>
        <dbReference type="ARBA" id="ARBA00023015"/>
    </source>
</evidence>
<dbReference type="GO" id="GO:0000976">
    <property type="term" value="F:transcription cis-regulatory region binding"/>
    <property type="evidence" value="ECO:0007669"/>
    <property type="project" value="TreeGrafter"/>
</dbReference>
<keyword evidence="2 4" id="KW-0238">DNA-binding</keyword>
<dbReference type="PANTHER" id="PTHR30055:SF223">
    <property type="entry name" value="HTH-TYPE TRANSCRIPTIONAL REGULATOR UIDR"/>
    <property type="match status" value="1"/>
</dbReference>
<evidence type="ECO:0000256" key="3">
    <source>
        <dbReference type="ARBA" id="ARBA00023163"/>
    </source>
</evidence>
<keyword evidence="7" id="KW-1185">Reference proteome</keyword>
<dbReference type="FunFam" id="1.10.10.60:FF:000141">
    <property type="entry name" value="TetR family transcriptional regulator"/>
    <property type="match status" value="1"/>
</dbReference>
<protein>
    <submittedName>
        <fullName evidence="6">TetR family transcriptional regulator</fullName>
    </submittedName>
</protein>
<gene>
    <name evidence="6" type="ORF">DF286_13130</name>
</gene>
<evidence type="ECO:0000313" key="6">
    <source>
        <dbReference type="EMBL" id="PWG04012.1"/>
    </source>
</evidence>
<dbReference type="AlphaFoldDB" id="A0A2U2J6T4"/>
<evidence type="ECO:0000313" key="7">
    <source>
        <dbReference type="Proteomes" id="UP000245916"/>
    </source>
</evidence>
<keyword evidence="3" id="KW-0804">Transcription</keyword>
<dbReference type="Pfam" id="PF14246">
    <property type="entry name" value="TetR_C_7"/>
    <property type="match status" value="1"/>
</dbReference>
<name>A0A2U2J6T4_9SPHN</name>
<proteinExistence type="predicted"/>
<feature type="domain" description="HTH tetR-type" evidence="5">
    <location>
        <begin position="13"/>
        <end position="73"/>
    </location>
</feature>
<evidence type="ECO:0000259" key="5">
    <source>
        <dbReference type="PROSITE" id="PS50977"/>
    </source>
</evidence>
<dbReference type="OrthoDB" id="9816431at2"/>
<dbReference type="PRINTS" id="PR00455">
    <property type="entry name" value="HTHTETR"/>
</dbReference>
<accession>A0A2U2J6T4</accession>
<dbReference type="Proteomes" id="UP000245916">
    <property type="component" value="Unassembled WGS sequence"/>
</dbReference>
<dbReference type="InterPro" id="IPR001647">
    <property type="entry name" value="HTH_TetR"/>
</dbReference>
<feature type="DNA-binding region" description="H-T-H motif" evidence="4">
    <location>
        <begin position="36"/>
        <end position="55"/>
    </location>
</feature>
<dbReference type="InterPro" id="IPR036271">
    <property type="entry name" value="Tet_transcr_reg_TetR-rel_C_sf"/>
</dbReference>
<sequence length="212" mass="23233">MMAEEPRWRRRKEDRPGDICAAALQVFAEKGFAGARIEEIARRAGLSKGTLYLYFPTKEAVFRAVVRDAVAPNIEVIRQTVLASDQPFDELVRMLLPRVAEIITAVPLGAVLKMVVGESRNFPELAKVWHDDVVLKAVTILSDAIENAQDRGEVRPGDSRIHAFSLVGPMLLGVLWRETFTPVGAAEIDLPAIARQHAETVLGGLSIAEKAG</sequence>
<keyword evidence="1" id="KW-0805">Transcription regulation</keyword>
<dbReference type="PROSITE" id="PS50977">
    <property type="entry name" value="HTH_TETR_2"/>
    <property type="match status" value="1"/>
</dbReference>
<comment type="caution">
    <text evidence="6">The sequence shown here is derived from an EMBL/GenBank/DDBJ whole genome shotgun (WGS) entry which is preliminary data.</text>
</comment>
<dbReference type="InterPro" id="IPR009057">
    <property type="entry name" value="Homeodomain-like_sf"/>
</dbReference>
<evidence type="ECO:0000256" key="2">
    <source>
        <dbReference type="ARBA" id="ARBA00023125"/>
    </source>
</evidence>
<dbReference type="SUPFAM" id="SSF46689">
    <property type="entry name" value="Homeodomain-like"/>
    <property type="match status" value="1"/>
</dbReference>
<dbReference type="InterPro" id="IPR050109">
    <property type="entry name" value="HTH-type_TetR-like_transc_reg"/>
</dbReference>
<reference evidence="6 7" key="1">
    <citation type="submission" date="2018-05" db="EMBL/GenBank/DDBJ databases">
        <title>Genome of Sphingosinicella humi QZX222.</title>
        <authorList>
            <person name="Qiao Z."/>
            <person name="Wang G."/>
        </authorList>
    </citation>
    <scope>NUCLEOTIDE SEQUENCE [LARGE SCALE GENOMIC DNA]</scope>
    <source>
        <strain evidence="6 7">QZX222</strain>
    </source>
</reference>